<accession>A0A8X6EZ82</accession>
<dbReference type="AlphaFoldDB" id="A0A8X6EZ82"/>
<proteinExistence type="predicted"/>
<organism evidence="1 2">
    <name type="scientific">Trichonephila clavata</name>
    <name type="common">Joro spider</name>
    <name type="synonym">Nephila clavata</name>
    <dbReference type="NCBI Taxonomy" id="2740835"/>
    <lineage>
        <taxon>Eukaryota</taxon>
        <taxon>Metazoa</taxon>
        <taxon>Ecdysozoa</taxon>
        <taxon>Arthropoda</taxon>
        <taxon>Chelicerata</taxon>
        <taxon>Arachnida</taxon>
        <taxon>Araneae</taxon>
        <taxon>Araneomorphae</taxon>
        <taxon>Entelegynae</taxon>
        <taxon>Araneoidea</taxon>
        <taxon>Nephilidae</taxon>
        <taxon>Trichonephila</taxon>
    </lineage>
</organism>
<dbReference type="EMBL" id="BMAO01010354">
    <property type="protein sequence ID" value="GFQ66610.1"/>
    <property type="molecule type" value="Genomic_DNA"/>
</dbReference>
<evidence type="ECO:0000313" key="1">
    <source>
        <dbReference type="EMBL" id="GFQ66610.1"/>
    </source>
</evidence>
<protein>
    <submittedName>
        <fullName evidence="1">Uncharacterized protein</fullName>
    </submittedName>
</protein>
<reference evidence="1" key="1">
    <citation type="submission" date="2020-07" db="EMBL/GenBank/DDBJ databases">
        <title>Multicomponent nature underlies the extraordinary mechanical properties of spider dragline silk.</title>
        <authorList>
            <person name="Kono N."/>
            <person name="Nakamura H."/>
            <person name="Mori M."/>
            <person name="Yoshida Y."/>
            <person name="Ohtoshi R."/>
            <person name="Malay A.D."/>
            <person name="Moran D.A.P."/>
            <person name="Tomita M."/>
            <person name="Numata K."/>
            <person name="Arakawa K."/>
        </authorList>
    </citation>
    <scope>NUCLEOTIDE SEQUENCE</scope>
</reference>
<gene>
    <name evidence="1" type="ORF">TNCT_161841</name>
</gene>
<dbReference type="Proteomes" id="UP000887116">
    <property type="component" value="Unassembled WGS sequence"/>
</dbReference>
<evidence type="ECO:0000313" key="2">
    <source>
        <dbReference type="Proteomes" id="UP000887116"/>
    </source>
</evidence>
<name>A0A8X6EZ82_TRICU</name>
<comment type="caution">
    <text evidence="1">The sequence shown here is derived from an EMBL/GenBank/DDBJ whole genome shotgun (WGS) entry which is preliminary data.</text>
</comment>
<keyword evidence="2" id="KW-1185">Reference proteome</keyword>
<sequence>MLIFIGSCGAGREKTILVCLSPGDPSSCLRGGRNGLSLSADDFPRYLLPNRWGGSVAAQRCRGCRLVSFREITSTATVGKEESRYDVKWK</sequence>